<comment type="caution">
    <text evidence="4">The sequence shown here is derived from an EMBL/GenBank/DDBJ whole genome shotgun (WGS) entry which is preliminary data.</text>
</comment>
<evidence type="ECO:0000313" key="4">
    <source>
        <dbReference type="EMBL" id="NNU79125.1"/>
    </source>
</evidence>
<dbReference type="AlphaFoldDB" id="A0A849KVL1"/>
<feature type="transmembrane region" description="Helical" evidence="1">
    <location>
        <begin position="12"/>
        <end position="34"/>
    </location>
</feature>
<keyword evidence="1" id="KW-0812">Transmembrane</keyword>
<evidence type="ECO:0000259" key="3">
    <source>
        <dbReference type="Pfam" id="PF25269"/>
    </source>
</evidence>
<organism evidence="4 5">
    <name type="scientific">Halovulum dunhuangense</name>
    <dbReference type="NCBI Taxonomy" id="1505036"/>
    <lineage>
        <taxon>Bacteria</taxon>
        <taxon>Pseudomonadati</taxon>
        <taxon>Pseudomonadota</taxon>
        <taxon>Alphaproteobacteria</taxon>
        <taxon>Rhodobacterales</taxon>
        <taxon>Paracoccaceae</taxon>
        <taxon>Halovulum</taxon>
    </lineage>
</organism>
<evidence type="ECO:0000313" key="5">
    <source>
        <dbReference type="Proteomes" id="UP000572377"/>
    </source>
</evidence>
<protein>
    <submittedName>
        <fullName evidence="4">Tad domain-containing protein</fullName>
    </submittedName>
</protein>
<reference evidence="4 5" key="1">
    <citation type="submission" date="2020-05" db="EMBL/GenBank/DDBJ databases">
        <title>Gimesia benthica sp. nov., a novel planctomycete isolated from a deep-sea water sample of the Northwest Indian Ocean.</title>
        <authorList>
            <person name="Wang J."/>
            <person name="Ruan C."/>
            <person name="Song L."/>
            <person name="Zhu Y."/>
            <person name="Li A."/>
            <person name="Zheng X."/>
            <person name="Wang L."/>
            <person name="Lu Z."/>
            <person name="Huang Y."/>
            <person name="Du W."/>
            <person name="Zhou Y."/>
            <person name="Huang L."/>
            <person name="Dai X."/>
        </authorList>
    </citation>
    <scope>NUCLEOTIDE SEQUENCE [LARGE SCALE GENOMIC DNA]</scope>
    <source>
        <strain evidence="4 5">YYQ-30</strain>
    </source>
</reference>
<dbReference type="Pfam" id="PF25269">
    <property type="entry name" value="DUF7867"/>
    <property type="match status" value="1"/>
</dbReference>
<evidence type="ECO:0000259" key="2">
    <source>
        <dbReference type="Pfam" id="PF13400"/>
    </source>
</evidence>
<dbReference type="EMBL" id="JABFBC010000001">
    <property type="protein sequence ID" value="NNU79125.1"/>
    <property type="molecule type" value="Genomic_DNA"/>
</dbReference>
<dbReference type="RefSeq" id="WP_171321841.1">
    <property type="nucleotide sequence ID" value="NZ_JABFBC010000001.1"/>
</dbReference>
<keyword evidence="1" id="KW-0472">Membrane</keyword>
<dbReference type="Proteomes" id="UP000572377">
    <property type="component" value="Unassembled WGS sequence"/>
</dbReference>
<dbReference type="InterPro" id="IPR028087">
    <property type="entry name" value="Tad_N"/>
</dbReference>
<dbReference type="Pfam" id="PF13400">
    <property type="entry name" value="Tad"/>
    <property type="match status" value="1"/>
</dbReference>
<keyword evidence="1" id="KW-1133">Transmembrane helix</keyword>
<feature type="domain" description="Putative Flp pilus-assembly TadG-like N-terminal" evidence="2">
    <location>
        <begin position="13"/>
        <end position="55"/>
    </location>
</feature>
<sequence>MTTLTRFRRDESGAATAWSIFWTVIFLLLAGLVIDVANAYRYRAALQATADASALGTLMAYKDVEKFSAYMGTGHVDTNDPEARGKTAGFTMANTNMDPVKNKTNVATRSNIEIGRWESGTFTPSLTNPNAARVTALRSDDNGNGLDMLLLNAFTALGYWNVGAVAIAEAYKAGCPAREGIMAGGTLNMSSNNEFRGDLCLHGEIFVDLQNNNFFYDETGVSYGQQGQICSGFSTCGEDVALRVAPTLENRITQEVDVMPDVARLYSDIYNTILNPDSALTDPRLKEFIPSALIATRDADGFAETLHHTSGAGLVEQHTITASAFNDLIEDAAAPVYTNGELVGPDLLSAYKNDVLIVNSCTGNNKTLKIDKPIVISDVVILTECDVSFDSEMVMSNTTLFTTSGEKGSGRAAVSGSAAVRIGTGTCEDPDGASQIFAAGDIKFAGQSIVEHSQLLSLNDVEYAAQPDASEGTLIWAGRDVKITSLGLWNGCIDRPGEPRAFIPDKYRLVY</sequence>
<gene>
    <name evidence="4" type="ORF">HMH01_01620</name>
</gene>
<keyword evidence="5" id="KW-1185">Reference proteome</keyword>
<name>A0A849KVL1_9RHOB</name>
<feature type="domain" description="DUF7867" evidence="3">
    <location>
        <begin position="357"/>
        <end position="492"/>
    </location>
</feature>
<dbReference type="InterPro" id="IPR057189">
    <property type="entry name" value="DUF7867"/>
</dbReference>
<evidence type="ECO:0000256" key="1">
    <source>
        <dbReference type="SAM" id="Phobius"/>
    </source>
</evidence>
<accession>A0A849KVL1</accession>
<proteinExistence type="predicted"/>